<dbReference type="InterPro" id="IPR035251">
    <property type="entry name" value="ShlB_POTRA"/>
</dbReference>
<feature type="signal peptide" evidence="4">
    <location>
        <begin position="1"/>
        <end position="28"/>
    </location>
</feature>
<dbReference type="InterPro" id="IPR051544">
    <property type="entry name" value="TPS_OM_transporter"/>
</dbReference>
<accession>A0A923JX49</accession>
<dbReference type="GO" id="GO:0046819">
    <property type="term" value="P:protein secretion by the type V secretion system"/>
    <property type="evidence" value="ECO:0007669"/>
    <property type="project" value="TreeGrafter"/>
</dbReference>
<dbReference type="Pfam" id="PF08479">
    <property type="entry name" value="POTRA_2"/>
    <property type="match status" value="1"/>
</dbReference>
<feature type="domain" description="ShlB POTRA" evidence="7">
    <location>
        <begin position="155"/>
        <end position="207"/>
    </location>
</feature>
<dbReference type="GO" id="GO:0098046">
    <property type="term" value="C:type V protein secretion system complex"/>
    <property type="evidence" value="ECO:0007669"/>
    <property type="project" value="TreeGrafter"/>
</dbReference>
<evidence type="ECO:0000259" key="5">
    <source>
        <dbReference type="Pfam" id="PF03865"/>
    </source>
</evidence>
<dbReference type="PIRSF" id="PIRSF029745">
    <property type="entry name" value="FhaC"/>
    <property type="match status" value="1"/>
</dbReference>
<gene>
    <name evidence="9" type="ORF">HU737_002005</name>
    <name evidence="8" type="ORF">HU737_19420</name>
</gene>
<dbReference type="EMBL" id="JABWRE020000001">
    <property type="protein sequence ID" value="MBV4534752.1"/>
    <property type="molecule type" value="Genomic_DNA"/>
</dbReference>
<reference evidence="9" key="3">
    <citation type="submission" date="2021-06" db="EMBL/GenBank/DDBJ databases">
        <title>Updating the genus Pseudomonas: Description of 43 new species and partition of the Pseudomonas putida group.</title>
        <authorList>
            <person name="Girard L."/>
            <person name="Lood C."/>
            <person name="Vandamme P."/>
            <person name="Rokni-Zadeh H."/>
            <person name="Van Noort V."/>
            <person name="Hofte M."/>
            <person name="Lavigne R."/>
            <person name="De Mot R."/>
        </authorList>
    </citation>
    <scope>NUCLEOTIDE SEQUENCE</scope>
    <source>
        <strain evidence="9">SWRI10</strain>
    </source>
</reference>
<reference evidence="8" key="1">
    <citation type="journal article" date="2020" name="Microorganisms">
        <title>Reliable Identification of Environmental Pseudomonas Isolates Using the rpoD Gene.</title>
        <authorList>
            <consortium name="The Broad Institute Genome Sequencing Platform"/>
            <person name="Girard L."/>
            <person name="Lood C."/>
            <person name="Rokni-Zadeh H."/>
            <person name="van Noort V."/>
            <person name="Lavigne R."/>
            <person name="De Mot R."/>
        </authorList>
    </citation>
    <scope>NUCLEOTIDE SEQUENCE</scope>
    <source>
        <strain evidence="8">SWRI10</strain>
    </source>
</reference>
<dbReference type="InterPro" id="IPR005565">
    <property type="entry name" value="Hemolysn_activator_HlyB_C"/>
</dbReference>
<feature type="chain" id="PRO_5036600541" evidence="4">
    <location>
        <begin position="29"/>
        <end position="560"/>
    </location>
</feature>
<evidence type="ECO:0000256" key="1">
    <source>
        <dbReference type="ARBA" id="ARBA00022452"/>
    </source>
</evidence>
<evidence type="ECO:0000313" key="9">
    <source>
        <dbReference type="EMBL" id="MBV4534752.1"/>
    </source>
</evidence>
<keyword evidence="1" id="KW-1134">Transmembrane beta strand</keyword>
<dbReference type="AlphaFoldDB" id="A0A923JX49"/>
<dbReference type="Gene3D" id="2.40.160.50">
    <property type="entry name" value="membrane protein fhac: a member of the omp85/tpsb transporter family"/>
    <property type="match status" value="1"/>
</dbReference>
<dbReference type="PANTHER" id="PTHR34597:SF3">
    <property type="entry name" value="OUTER MEMBRANE TRANSPORTER CDIB"/>
    <property type="match status" value="1"/>
</dbReference>
<protein>
    <submittedName>
        <fullName evidence="8">ShlB/FhaC/HecB family hemolysin secretion/activation protein</fullName>
    </submittedName>
</protein>
<organism evidence="8">
    <name type="scientific">Pseudomonas urmiensis</name>
    <dbReference type="NCBI Taxonomy" id="2745493"/>
    <lineage>
        <taxon>Bacteria</taxon>
        <taxon>Pseudomonadati</taxon>
        <taxon>Pseudomonadota</taxon>
        <taxon>Gammaproteobacteria</taxon>
        <taxon>Pseudomonadales</taxon>
        <taxon>Pseudomonadaceae</taxon>
        <taxon>Pseudomonas</taxon>
    </lineage>
</organism>
<dbReference type="Pfam" id="PF03865">
    <property type="entry name" value="ShlB"/>
    <property type="match status" value="1"/>
</dbReference>
<evidence type="ECO:0000313" key="8">
    <source>
        <dbReference type="EMBL" id="MBC3442866.1"/>
    </source>
</evidence>
<dbReference type="InterPro" id="IPR013686">
    <property type="entry name" value="Polypept-transport_assoc_ShlB"/>
</dbReference>
<proteinExistence type="predicted"/>
<dbReference type="InterPro" id="IPR027282">
    <property type="entry name" value="TPS"/>
</dbReference>
<keyword evidence="1" id="KW-0472">Membrane</keyword>
<dbReference type="RefSeq" id="WP_186556382.1">
    <property type="nucleotide sequence ID" value="NZ_JABWRE020000001.1"/>
</dbReference>
<comment type="caution">
    <text evidence="8">The sequence shown here is derived from an EMBL/GenBank/DDBJ whole genome shotgun (WGS) entry which is preliminary data.</text>
</comment>
<dbReference type="Gene3D" id="3.10.20.310">
    <property type="entry name" value="membrane protein fhac"/>
    <property type="match status" value="1"/>
</dbReference>
<dbReference type="Pfam" id="PF17287">
    <property type="entry name" value="POTRA_3"/>
    <property type="match status" value="1"/>
</dbReference>
<reference evidence="8" key="2">
    <citation type="submission" date="2020-07" db="EMBL/GenBank/DDBJ databases">
        <authorList>
            <person name="Lood C."/>
            <person name="Girard L."/>
        </authorList>
    </citation>
    <scope>NUCLEOTIDE SEQUENCE</scope>
    <source>
        <strain evidence="8">SWRI10</strain>
    </source>
</reference>
<evidence type="ECO:0000259" key="7">
    <source>
        <dbReference type="Pfam" id="PF17287"/>
    </source>
</evidence>
<keyword evidence="2" id="KW-0812">Transmembrane</keyword>
<dbReference type="GO" id="GO:0008320">
    <property type="term" value="F:protein transmembrane transporter activity"/>
    <property type="evidence" value="ECO:0007669"/>
    <property type="project" value="TreeGrafter"/>
</dbReference>
<evidence type="ECO:0000256" key="4">
    <source>
        <dbReference type="SAM" id="SignalP"/>
    </source>
</evidence>
<dbReference type="PANTHER" id="PTHR34597">
    <property type="entry name" value="SLR1661 PROTEIN"/>
    <property type="match status" value="1"/>
</dbReference>
<evidence type="ECO:0000259" key="6">
    <source>
        <dbReference type="Pfam" id="PF08479"/>
    </source>
</evidence>
<dbReference type="Proteomes" id="UP000599879">
    <property type="component" value="Unassembled WGS sequence"/>
</dbReference>
<feature type="domain" description="Haemolysin activator HlyB C-terminal" evidence="5">
    <location>
        <begin position="212"/>
        <end position="521"/>
    </location>
</feature>
<feature type="domain" description="Polypeptide-transport-associated ShlB-type" evidence="6">
    <location>
        <begin position="79"/>
        <end position="153"/>
    </location>
</feature>
<keyword evidence="3" id="KW-0998">Cell outer membrane</keyword>
<keyword evidence="4" id="KW-0732">Signal</keyword>
<sequence length="560" mass="62356">MSSWVHSIARSLLACGAITLLTIAPTQADTASQQLRDRQQAQRQREQLQQLERWQRLQPIAAHDDDGAATDTSDNHCWAISGVRLAGNHKLATQALQPTVQALSQPCMSIGDINLLLKGLTERYVKAGYPTSRPYLARHPEHDAPLDIIVIEGFIESIELTDAELPLSLQSAFPDLLGQPLHLPDLEQGLDQLNRLRAYDLGIDLLPGQMQGGTRVVLQPRRVTSRWHLATRVDNRGSALTGRHRLNLGLGLDSPLGLNDDLRLSLLSTVLDAPGQSRGVNLYYSVPYGPWSFNLSASQMRYRAPIPQSRLSSNGDSRVFGLGAERMLWRNQRGMLSASSRLDRKQLVNRAGSTVIAVQSPTLTTFEAGLNLLWLDHGLWNAYLGISRGLDWFGADRPFFQKQAPRPDFVKYRANLLHLRQGPAHLPWRWQSELALQYSTDVLPVVEQFQLSDDSAVRGFRQHNASGASAAVWRNTLSQALPLNLAQPFQVRPTLGLDLGWSQFAHSSTPQRLAGAAAGLELSLPQSRLRLDYQRALYASERPTSGLERGFWVMEWTLNI</sequence>
<evidence type="ECO:0000256" key="2">
    <source>
        <dbReference type="ARBA" id="ARBA00022692"/>
    </source>
</evidence>
<dbReference type="EMBL" id="JABWRE010000017">
    <property type="protein sequence ID" value="MBC3442866.1"/>
    <property type="molecule type" value="Genomic_DNA"/>
</dbReference>
<name>A0A923JX49_9PSED</name>
<evidence type="ECO:0000256" key="3">
    <source>
        <dbReference type="ARBA" id="ARBA00023237"/>
    </source>
</evidence>